<feature type="transmembrane region" description="Helical" evidence="2">
    <location>
        <begin position="252"/>
        <end position="272"/>
    </location>
</feature>
<dbReference type="SMART" id="SM00267">
    <property type="entry name" value="GGDEF"/>
    <property type="match status" value="1"/>
</dbReference>
<dbReference type="Pfam" id="PF00990">
    <property type="entry name" value="GGDEF"/>
    <property type="match status" value="1"/>
</dbReference>
<feature type="transmembrane region" description="Helical" evidence="2">
    <location>
        <begin position="317"/>
        <end position="336"/>
    </location>
</feature>
<name>A0A6I2UCV0_9FIRM</name>
<dbReference type="Proteomes" id="UP000433181">
    <property type="component" value="Unassembled WGS sequence"/>
</dbReference>
<dbReference type="InterPro" id="IPR043128">
    <property type="entry name" value="Rev_trsase/Diguanyl_cyclase"/>
</dbReference>
<evidence type="ECO:0000259" key="3">
    <source>
        <dbReference type="PROSITE" id="PS50887"/>
    </source>
</evidence>
<dbReference type="AlphaFoldDB" id="A0A6I2UCV0"/>
<comment type="caution">
    <text evidence="4">The sequence shown here is derived from an EMBL/GenBank/DDBJ whole genome shotgun (WGS) entry which is preliminary data.</text>
</comment>
<dbReference type="InterPro" id="IPR050469">
    <property type="entry name" value="Diguanylate_Cyclase"/>
</dbReference>
<gene>
    <name evidence="4" type="ORF">FYJ84_01565</name>
</gene>
<keyword evidence="2" id="KW-0472">Membrane</keyword>
<feature type="transmembrane region" description="Helical" evidence="2">
    <location>
        <begin position="284"/>
        <end position="301"/>
    </location>
</feature>
<feature type="domain" description="GGDEF" evidence="3">
    <location>
        <begin position="451"/>
        <end position="582"/>
    </location>
</feature>
<dbReference type="RefSeq" id="WP_154405464.1">
    <property type="nucleotide sequence ID" value="NZ_VUNR01000002.1"/>
</dbReference>
<evidence type="ECO:0000313" key="5">
    <source>
        <dbReference type="Proteomes" id="UP000433181"/>
    </source>
</evidence>
<dbReference type="EMBL" id="VUNR01000002">
    <property type="protein sequence ID" value="MSU07685.1"/>
    <property type="molecule type" value="Genomic_DNA"/>
</dbReference>
<keyword evidence="2" id="KW-0812">Transmembrane</keyword>
<keyword evidence="1" id="KW-0175">Coiled coil</keyword>
<organism evidence="4 5">
    <name type="scientific">Anaerovibrio slackiae</name>
    <dbReference type="NCBI Taxonomy" id="2652309"/>
    <lineage>
        <taxon>Bacteria</taxon>
        <taxon>Bacillati</taxon>
        <taxon>Bacillota</taxon>
        <taxon>Negativicutes</taxon>
        <taxon>Selenomonadales</taxon>
        <taxon>Selenomonadaceae</taxon>
        <taxon>Anaerovibrio</taxon>
    </lineage>
</organism>
<sequence>MMEKWEKNIKKYPWHLLIALFALLGQGMWLCGSCEAVPLDGKWKYYESGHIEPNMVTLTNLNANMMYNDKRWKLYEQGSQPELRPDTNCIILSTRLPKVIHFNSPVLFFVTENQSVRVFLDDDMIYDSQDVFRGNHINGTRWHMVNLPSSYPGGQVSFQVYSEKQEDLFRLQEISVDDSLMQTQRIFQHDSISILMIFFSIVVVVMLAMHYWIEKNKSQLTHVAAILFILIGIVRMAANSWTVFLLYDNLSFWYYISLLMLYVQPLPLMFMVYQRLNGRFDQTARMAICGGTIIPALAVVLDLSDIAGLERVLTVDFMWNGMSLVMMSSILWNSAWHDVAAYAYNVRLAVTICTTAGFYIAYFLGVYFHVISLQSPWGNVMLVPVLVSILYMMNRIIREENRLKEENKQLEQEVISEKHKAQVDPLTRSFTRIKMAEVMSELINAAEDSKLPFAMMMMDIDKFKSVNDTYGHAAGDRVLVGMADIVRRNLDARHTFIRYGGEEFMVICSMYTLTEAWELAEKIRTDLEKSVLLEGRQITCSIGVSYWHTGGNDSEKAMQERADKALYYAKNHGRNQCVMETVLTDAS</sequence>
<dbReference type="SUPFAM" id="SSF55073">
    <property type="entry name" value="Nucleotide cyclase"/>
    <property type="match status" value="1"/>
</dbReference>
<proteinExistence type="predicted"/>
<feature type="transmembrane region" description="Helical" evidence="2">
    <location>
        <begin position="348"/>
        <end position="370"/>
    </location>
</feature>
<accession>A0A6I2UCV0</accession>
<evidence type="ECO:0000256" key="1">
    <source>
        <dbReference type="SAM" id="Coils"/>
    </source>
</evidence>
<dbReference type="GO" id="GO:0052621">
    <property type="term" value="F:diguanylate cyclase activity"/>
    <property type="evidence" value="ECO:0007669"/>
    <property type="project" value="TreeGrafter"/>
</dbReference>
<dbReference type="PROSITE" id="PS50887">
    <property type="entry name" value="GGDEF"/>
    <property type="match status" value="1"/>
</dbReference>
<feature type="transmembrane region" description="Helical" evidence="2">
    <location>
        <begin position="376"/>
        <end position="394"/>
    </location>
</feature>
<keyword evidence="5" id="KW-1185">Reference proteome</keyword>
<dbReference type="CDD" id="cd01949">
    <property type="entry name" value="GGDEF"/>
    <property type="match status" value="1"/>
</dbReference>
<protein>
    <submittedName>
        <fullName evidence="4">GGDEF domain-containing protein</fullName>
    </submittedName>
</protein>
<reference evidence="4 5" key="1">
    <citation type="submission" date="2019-08" db="EMBL/GenBank/DDBJ databases">
        <title>In-depth cultivation of the pig gut microbiome towards novel bacterial diversity and tailored functional studies.</title>
        <authorList>
            <person name="Wylensek D."/>
            <person name="Hitch T.C.A."/>
            <person name="Clavel T."/>
        </authorList>
    </citation>
    <scope>NUCLEOTIDE SEQUENCE [LARGE SCALE GENOMIC DNA]</scope>
    <source>
        <strain evidence="4 5">WCA-693-APC-5D-A</strain>
    </source>
</reference>
<dbReference type="NCBIfam" id="TIGR00254">
    <property type="entry name" value="GGDEF"/>
    <property type="match status" value="1"/>
</dbReference>
<feature type="coiled-coil region" evidence="1">
    <location>
        <begin position="393"/>
        <end position="420"/>
    </location>
</feature>
<dbReference type="Gene3D" id="3.30.70.270">
    <property type="match status" value="1"/>
</dbReference>
<dbReference type="PANTHER" id="PTHR45138">
    <property type="entry name" value="REGULATORY COMPONENTS OF SENSORY TRANSDUCTION SYSTEM"/>
    <property type="match status" value="1"/>
</dbReference>
<feature type="transmembrane region" description="Helical" evidence="2">
    <location>
        <begin position="192"/>
        <end position="213"/>
    </location>
</feature>
<dbReference type="GeneID" id="96777597"/>
<evidence type="ECO:0000313" key="4">
    <source>
        <dbReference type="EMBL" id="MSU07685.1"/>
    </source>
</evidence>
<dbReference type="FunFam" id="3.30.70.270:FF:000001">
    <property type="entry name" value="Diguanylate cyclase domain protein"/>
    <property type="match status" value="1"/>
</dbReference>
<dbReference type="InterPro" id="IPR000160">
    <property type="entry name" value="GGDEF_dom"/>
</dbReference>
<dbReference type="InterPro" id="IPR029787">
    <property type="entry name" value="Nucleotide_cyclase"/>
</dbReference>
<dbReference type="PANTHER" id="PTHR45138:SF9">
    <property type="entry name" value="DIGUANYLATE CYCLASE DGCM-RELATED"/>
    <property type="match status" value="1"/>
</dbReference>
<evidence type="ECO:0000256" key="2">
    <source>
        <dbReference type="SAM" id="Phobius"/>
    </source>
</evidence>
<feature type="transmembrane region" description="Helical" evidence="2">
    <location>
        <begin position="225"/>
        <end position="246"/>
    </location>
</feature>
<keyword evidence="2" id="KW-1133">Transmembrane helix</keyword>